<accession>A0ABT7Y5I7</accession>
<dbReference type="RefSeq" id="WP_289963348.1">
    <property type="nucleotide sequence ID" value="NZ_JAUEOZ010000002.1"/>
</dbReference>
<proteinExistence type="predicted"/>
<organism evidence="1 2">
    <name type="scientific">Vibrio agarivorans</name>
    <dbReference type="NCBI Taxonomy" id="153622"/>
    <lineage>
        <taxon>Bacteria</taxon>
        <taxon>Pseudomonadati</taxon>
        <taxon>Pseudomonadota</taxon>
        <taxon>Gammaproteobacteria</taxon>
        <taxon>Vibrionales</taxon>
        <taxon>Vibrionaceae</taxon>
        <taxon>Vibrio</taxon>
    </lineage>
</organism>
<reference evidence="1" key="1">
    <citation type="submission" date="2024-05" db="EMBL/GenBank/DDBJ databases">
        <title>Genome Sequences of Four Agar- Degrading Marine Bacteria.</title>
        <authorList>
            <person name="Phillips E.K."/>
            <person name="Shaffer J.C."/>
            <person name="Henson M.W."/>
            <person name="Temperton B."/>
            <person name="Thrash C.J."/>
            <person name="Martin M.O."/>
        </authorList>
    </citation>
    <scope>NUCLEOTIDE SEQUENCE</scope>
    <source>
        <strain evidence="1">EKP203</strain>
    </source>
</reference>
<protein>
    <submittedName>
        <fullName evidence="1">Uncharacterized protein</fullName>
    </submittedName>
</protein>
<gene>
    <name evidence="1" type="ORF">QWJ08_18270</name>
</gene>
<name>A0ABT7Y5I7_9VIBR</name>
<keyword evidence="2" id="KW-1185">Reference proteome</keyword>
<dbReference type="Proteomes" id="UP001169719">
    <property type="component" value="Unassembled WGS sequence"/>
</dbReference>
<evidence type="ECO:0000313" key="1">
    <source>
        <dbReference type="EMBL" id="MDN2483292.1"/>
    </source>
</evidence>
<dbReference type="EMBL" id="JAUEOZ010000002">
    <property type="protein sequence ID" value="MDN2483292.1"/>
    <property type="molecule type" value="Genomic_DNA"/>
</dbReference>
<evidence type="ECO:0000313" key="2">
    <source>
        <dbReference type="Proteomes" id="UP001169719"/>
    </source>
</evidence>
<comment type="caution">
    <text evidence="1">The sequence shown here is derived from an EMBL/GenBank/DDBJ whole genome shotgun (WGS) entry which is preliminary data.</text>
</comment>
<sequence length="62" mass="7588">MAQQLAQYRKQFHTQIIERQYEELVKQLKNIGWNTTQCEKFLVQFYPELEIQEVQLLLEENS</sequence>